<evidence type="ECO:0000256" key="7">
    <source>
        <dbReference type="ARBA" id="ARBA00022927"/>
    </source>
</evidence>
<evidence type="ECO:0000313" key="15">
    <source>
        <dbReference type="Proteomes" id="UP001219518"/>
    </source>
</evidence>
<keyword evidence="4" id="KW-0813">Transport</keyword>
<dbReference type="SUPFAM" id="SSF48464">
    <property type="entry name" value="ENTH/VHS domain"/>
    <property type="match status" value="1"/>
</dbReference>
<dbReference type="InterPro" id="IPR038425">
    <property type="entry name" value="GAT_sf"/>
</dbReference>
<reference evidence="14" key="1">
    <citation type="submission" date="2021-07" db="EMBL/GenBank/DDBJ databases">
        <authorList>
            <person name="Catto M.A."/>
            <person name="Jacobson A."/>
            <person name="Kennedy G."/>
            <person name="Labadie P."/>
            <person name="Hunt B.G."/>
            <person name="Srinivasan R."/>
        </authorList>
    </citation>
    <scope>NUCLEOTIDE SEQUENCE</scope>
    <source>
        <strain evidence="14">PL_HMW_Pooled</strain>
        <tissue evidence="14">Head</tissue>
    </source>
</reference>
<feature type="domain" description="GAT" evidence="13">
    <location>
        <begin position="167"/>
        <end position="291"/>
    </location>
</feature>
<dbReference type="SUPFAM" id="SSF49348">
    <property type="entry name" value="Clathrin adaptor appendage domain"/>
    <property type="match status" value="1"/>
</dbReference>
<dbReference type="AlphaFoldDB" id="A0AAE1LAK2"/>
<evidence type="ECO:0000259" key="13">
    <source>
        <dbReference type="PROSITE" id="PS50909"/>
    </source>
</evidence>
<dbReference type="GO" id="GO:0031267">
    <property type="term" value="F:small GTPase binding"/>
    <property type="evidence" value="ECO:0007669"/>
    <property type="project" value="InterPro"/>
</dbReference>
<evidence type="ECO:0000256" key="10">
    <source>
        <dbReference type="SAM" id="MobiDB-lite"/>
    </source>
</evidence>
<feature type="domain" description="GAE" evidence="12">
    <location>
        <begin position="618"/>
        <end position="737"/>
    </location>
</feature>
<dbReference type="GO" id="GO:0031901">
    <property type="term" value="C:early endosome membrane"/>
    <property type="evidence" value="ECO:0007669"/>
    <property type="project" value="UniProtKB-SubCell"/>
</dbReference>
<dbReference type="SUPFAM" id="SSF89009">
    <property type="entry name" value="GAT-like domain"/>
    <property type="match status" value="1"/>
</dbReference>
<comment type="similarity">
    <text evidence="3">Belongs to the GGA protein family.</text>
</comment>
<dbReference type="PROSITE" id="PS50179">
    <property type="entry name" value="VHS"/>
    <property type="match status" value="1"/>
</dbReference>
<dbReference type="EMBL" id="JAHWGI010000219">
    <property type="protein sequence ID" value="KAK3911092.1"/>
    <property type="molecule type" value="Genomic_DNA"/>
</dbReference>
<dbReference type="PANTHER" id="PTHR45905">
    <property type="entry name" value="GOLGI-LOCALIZED, GAMMA-ADAPTIN EAR CONTAINING, ARF BINDING PROTEIN"/>
    <property type="match status" value="1"/>
</dbReference>
<evidence type="ECO:0000256" key="3">
    <source>
        <dbReference type="ARBA" id="ARBA00008099"/>
    </source>
</evidence>
<feature type="compositionally biased region" description="Polar residues" evidence="10">
    <location>
        <begin position="453"/>
        <end position="467"/>
    </location>
</feature>
<dbReference type="InterPro" id="IPR008153">
    <property type="entry name" value="GAE_dom"/>
</dbReference>
<sequence>MDIVATSLEALIQRATSPTNSGPDTAAIDAFCGMVNKEPSSAHIATKLITTRIQSPQEWEALQSLNVLEACMKRCGSSFHTEIGKFRFLNEMIKLVSPKYLGSQTPKPVRDRVLQLMYSWTIDYPRETKIKEAYQMLRKQGVVTDDPPVEVIIQAGQGSSKNSVFEDEKKQRLLQKLLQSKNPEDLQAANRLIKTMVKEDERRSEIMSRRATELEAAHNNARLLSEMLDCYRPSSSSKEDLDLIKELHQSCERFSLQISRDLKPEESLFGEVLETIDELKQVFAKYMHVIVQGQPVAPQSSPNITSTVKAQKASSSGSSLLDLMTPSGSNSTSTVTEQLADLGMGTTQNKSHLDGLSDLLAFTVEDPSSSSFPQSSIPVLQPLPSNSSVTLASTSVTSHIDQKPVEEKPGAVKAMEDLDVLGETLLKQNLPSAARAGPQFNKAPAKVPMNLLGRNSSGTSDNGTSVSHENRSLPSGGPSENSLSSSLDLDFLIGNHSQSANTLSYKVQEKNSTAVGADDLLNGDDAMVDLSDDASTLAAASPSSPIVPQESQVSSTTSKEEVPDTKVLGQSKEINTSSKKTNNVVDVTNPRSVEPSKIAEVKPLNDISVTLDSIKPGPVPPLTALDERNGISVVLHLAKDTPRPDVSVYVVSTISKNSSPLSNYVFQAVVPKSCKLKLLPASSSELPAHNPFLPPSAITQVMLVANPLKVSVNLKFMVSYTMDDDSVTELGEVESLPMLS</sequence>
<keyword evidence="15" id="KW-1185">Reference proteome</keyword>
<accession>A0AAE1LAK2</accession>
<dbReference type="GO" id="GO:0005802">
    <property type="term" value="C:trans-Golgi network"/>
    <property type="evidence" value="ECO:0007669"/>
    <property type="project" value="InterPro"/>
</dbReference>
<dbReference type="PROSITE" id="PS50180">
    <property type="entry name" value="GAE"/>
    <property type="match status" value="1"/>
</dbReference>
<dbReference type="InterPro" id="IPR013041">
    <property type="entry name" value="Clathrin_app_Ig-like_sf"/>
</dbReference>
<dbReference type="Pfam" id="PF18308">
    <property type="entry name" value="GGA_N-GAT"/>
    <property type="match status" value="1"/>
</dbReference>
<evidence type="ECO:0000256" key="1">
    <source>
        <dbReference type="ARBA" id="ARBA00004150"/>
    </source>
</evidence>
<dbReference type="InterPro" id="IPR002014">
    <property type="entry name" value="VHS_dom"/>
</dbReference>
<feature type="compositionally biased region" description="Low complexity" evidence="10">
    <location>
        <begin position="472"/>
        <end position="483"/>
    </location>
</feature>
<name>A0AAE1LAK2_9NEOP</name>
<dbReference type="InterPro" id="IPR041198">
    <property type="entry name" value="GGA_N-GAT"/>
</dbReference>
<dbReference type="InterPro" id="IPR027422">
    <property type="entry name" value="GGA1-3"/>
</dbReference>
<dbReference type="InterPro" id="IPR008152">
    <property type="entry name" value="Clathrin_a/b/g-adaptin_app_Ig"/>
</dbReference>
<dbReference type="PANTHER" id="PTHR45905:SF1">
    <property type="entry name" value="GOLGI-LOCALIZED, GAMMA-ADAPTIN EAR CONTAINING, ARF BINDING PROTEIN"/>
    <property type="match status" value="1"/>
</dbReference>
<feature type="region of interest" description="Disordered" evidence="10">
    <location>
        <begin position="536"/>
        <end position="588"/>
    </location>
</feature>
<dbReference type="Gene3D" id="1.20.5.170">
    <property type="match status" value="1"/>
</dbReference>
<dbReference type="Pfam" id="PF02883">
    <property type="entry name" value="Alpha_adaptinC2"/>
    <property type="match status" value="1"/>
</dbReference>
<reference evidence="14" key="2">
    <citation type="journal article" date="2023" name="BMC Genomics">
        <title>Pest status, molecular evolution, and epigenetic factors derived from the genome assembly of Frankliniella fusca, a thysanopteran phytovirus vector.</title>
        <authorList>
            <person name="Catto M.A."/>
            <person name="Labadie P.E."/>
            <person name="Jacobson A.L."/>
            <person name="Kennedy G.G."/>
            <person name="Srinivasan R."/>
            <person name="Hunt B.G."/>
        </authorList>
    </citation>
    <scope>NUCLEOTIDE SEQUENCE</scope>
    <source>
        <strain evidence="14">PL_HMW_Pooled</strain>
    </source>
</reference>
<evidence type="ECO:0000256" key="9">
    <source>
        <dbReference type="ARBA" id="ARBA00023136"/>
    </source>
</evidence>
<evidence type="ECO:0000259" key="12">
    <source>
        <dbReference type="PROSITE" id="PS50180"/>
    </source>
</evidence>
<dbReference type="CDD" id="cd03567">
    <property type="entry name" value="VHS_GGA_metazoan"/>
    <property type="match status" value="1"/>
</dbReference>
<dbReference type="GO" id="GO:0043130">
    <property type="term" value="F:ubiquitin binding"/>
    <property type="evidence" value="ECO:0007669"/>
    <property type="project" value="InterPro"/>
</dbReference>
<dbReference type="Pfam" id="PF03127">
    <property type="entry name" value="GAT"/>
    <property type="match status" value="1"/>
</dbReference>
<dbReference type="Proteomes" id="UP001219518">
    <property type="component" value="Unassembled WGS sequence"/>
</dbReference>
<keyword evidence="5" id="KW-0967">Endosome</keyword>
<dbReference type="SMART" id="SM00288">
    <property type="entry name" value="VHS"/>
    <property type="match status" value="1"/>
</dbReference>
<dbReference type="SMART" id="SM00809">
    <property type="entry name" value="Alpha_adaptinC2"/>
    <property type="match status" value="1"/>
</dbReference>
<keyword evidence="6" id="KW-0832">Ubl conjugation</keyword>
<evidence type="ECO:0000256" key="8">
    <source>
        <dbReference type="ARBA" id="ARBA00023034"/>
    </source>
</evidence>
<dbReference type="Gene3D" id="1.25.40.90">
    <property type="match status" value="1"/>
</dbReference>
<gene>
    <name evidence="14" type="ORF">KUF71_020796</name>
</gene>
<keyword evidence="8" id="KW-0333">Golgi apparatus</keyword>
<proteinExistence type="inferred from homology"/>
<organism evidence="14 15">
    <name type="scientific">Frankliniella fusca</name>
    <dbReference type="NCBI Taxonomy" id="407009"/>
    <lineage>
        <taxon>Eukaryota</taxon>
        <taxon>Metazoa</taxon>
        <taxon>Ecdysozoa</taxon>
        <taxon>Arthropoda</taxon>
        <taxon>Hexapoda</taxon>
        <taxon>Insecta</taxon>
        <taxon>Pterygota</taxon>
        <taxon>Neoptera</taxon>
        <taxon>Paraneoptera</taxon>
        <taxon>Thysanoptera</taxon>
        <taxon>Terebrantia</taxon>
        <taxon>Thripoidea</taxon>
        <taxon>Thripidae</taxon>
        <taxon>Frankliniella</taxon>
    </lineage>
</organism>
<evidence type="ECO:0000256" key="6">
    <source>
        <dbReference type="ARBA" id="ARBA00022843"/>
    </source>
</evidence>
<dbReference type="PROSITE" id="PS50909">
    <property type="entry name" value="GAT"/>
    <property type="match status" value="1"/>
</dbReference>
<evidence type="ECO:0000256" key="5">
    <source>
        <dbReference type="ARBA" id="ARBA00022753"/>
    </source>
</evidence>
<protein>
    <submittedName>
        <fullName evidence="14">ADP-ribosylation factor-binding protein GGA1</fullName>
    </submittedName>
</protein>
<dbReference type="GO" id="GO:0006893">
    <property type="term" value="P:Golgi to plasma membrane transport"/>
    <property type="evidence" value="ECO:0007669"/>
    <property type="project" value="TreeGrafter"/>
</dbReference>
<keyword evidence="7" id="KW-0653">Protein transport</keyword>
<dbReference type="Pfam" id="PF00790">
    <property type="entry name" value="VHS"/>
    <property type="match status" value="1"/>
</dbReference>
<dbReference type="Gene3D" id="1.20.58.160">
    <property type="match status" value="1"/>
</dbReference>
<dbReference type="GO" id="GO:0035091">
    <property type="term" value="F:phosphatidylinositol binding"/>
    <property type="evidence" value="ECO:0007669"/>
    <property type="project" value="InterPro"/>
</dbReference>
<evidence type="ECO:0000259" key="11">
    <source>
        <dbReference type="PROSITE" id="PS50179"/>
    </source>
</evidence>
<dbReference type="Gene3D" id="2.60.40.1230">
    <property type="match status" value="1"/>
</dbReference>
<feature type="domain" description="VHS" evidence="11">
    <location>
        <begin position="15"/>
        <end position="145"/>
    </location>
</feature>
<dbReference type="InterPro" id="IPR004152">
    <property type="entry name" value="GAT_dom"/>
</dbReference>
<comment type="caution">
    <text evidence="14">The sequence shown here is derived from an EMBL/GenBank/DDBJ whole genome shotgun (WGS) entry which is preliminary data.</text>
</comment>
<evidence type="ECO:0000256" key="4">
    <source>
        <dbReference type="ARBA" id="ARBA00022448"/>
    </source>
</evidence>
<evidence type="ECO:0000313" key="14">
    <source>
        <dbReference type="EMBL" id="KAK3911092.1"/>
    </source>
</evidence>
<dbReference type="GO" id="GO:0006886">
    <property type="term" value="P:intracellular protein transport"/>
    <property type="evidence" value="ECO:0007669"/>
    <property type="project" value="InterPro"/>
</dbReference>
<evidence type="ECO:0000256" key="2">
    <source>
        <dbReference type="ARBA" id="ARBA00004220"/>
    </source>
</evidence>
<dbReference type="InterPro" id="IPR008942">
    <property type="entry name" value="ENTH_VHS"/>
</dbReference>
<feature type="region of interest" description="Disordered" evidence="10">
    <location>
        <begin position="432"/>
        <end position="483"/>
    </location>
</feature>
<dbReference type="GO" id="GO:0034394">
    <property type="term" value="P:protein localization to cell surface"/>
    <property type="evidence" value="ECO:0007669"/>
    <property type="project" value="TreeGrafter"/>
</dbReference>
<feature type="compositionally biased region" description="Polar residues" evidence="10">
    <location>
        <begin position="572"/>
        <end position="588"/>
    </location>
</feature>
<keyword evidence="9" id="KW-0472">Membrane</keyword>
<comment type="subcellular location">
    <subcellularLocation>
        <location evidence="2">Early endosome membrane</location>
        <topology evidence="2">Peripheral membrane protein</topology>
    </subcellularLocation>
    <subcellularLocation>
        <location evidence="1">Golgi apparatus</location>
        <location evidence="1">trans-Golgi network membrane</location>
        <topology evidence="1">Peripheral membrane protein</topology>
    </subcellularLocation>
</comment>